<dbReference type="InterPro" id="IPR050400">
    <property type="entry name" value="Bact_Cytoskel_RodZ"/>
</dbReference>
<dbReference type="SUPFAM" id="SSF47413">
    <property type="entry name" value="lambda repressor-like DNA-binding domains"/>
    <property type="match status" value="1"/>
</dbReference>
<evidence type="ECO:0000313" key="4">
    <source>
        <dbReference type="Proteomes" id="UP000053688"/>
    </source>
</evidence>
<dbReference type="Gene3D" id="1.10.260.40">
    <property type="entry name" value="lambda repressor-like DNA-binding domains"/>
    <property type="match status" value="1"/>
</dbReference>
<evidence type="ECO:0000313" key="3">
    <source>
        <dbReference type="EMBL" id="EPE37343.1"/>
    </source>
</evidence>
<dbReference type="GO" id="GO:0003677">
    <property type="term" value="F:DNA binding"/>
    <property type="evidence" value="ECO:0007669"/>
    <property type="project" value="InterPro"/>
</dbReference>
<accession>S3EGR2</accession>
<dbReference type="Pfam" id="PF13464">
    <property type="entry name" value="RodZ_C"/>
    <property type="match status" value="1"/>
</dbReference>
<keyword evidence="4" id="KW-1185">Reference proteome</keyword>
<keyword evidence="1" id="KW-0472">Membrane</keyword>
<feature type="transmembrane region" description="Helical" evidence="1">
    <location>
        <begin position="107"/>
        <end position="128"/>
    </location>
</feature>
<keyword evidence="1" id="KW-1133">Transmembrane helix</keyword>
<reference evidence="3 4" key="1">
    <citation type="journal article" date="2014" name="Environ. Microbiol.">
        <title>Genomic signatures of obligate host dependence in the luminous bacterial symbiont of a vertebrate.</title>
        <authorList>
            <person name="Hendry T.A."/>
            <person name="de Wet J.R."/>
            <person name="Dunlap P.V."/>
        </authorList>
    </citation>
    <scope>NUCLEOTIDE SEQUENCE [LARGE SCALE GENOMIC DNA]</scope>
    <source>
        <strain evidence="3 4">Akat1</strain>
    </source>
</reference>
<dbReference type="EMBL" id="AMSD01000002">
    <property type="protein sequence ID" value="EPE37343.1"/>
    <property type="molecule type" value="Genomic_DNA"/>
</dbReference>
<dbReference type="InterPro" id="IPR010982">
    <property type="entry name" value="Lambda_DNA-bd_dom_sf"/>
</dbReference>
<protein>
    <recommendedName>
        <fullName evidence="2">Cytoskeleton protein RodZ-like C-terminal domain-containing protein</fullName>
    </recommendedName>
</protein>
<dbReference type="PANTHER" id="PTHR34475">
    <property type="match status" value="1"/>
</dbReference>
<dbReference type="Pfam" id="PF13413">
    <property type="entry name" value="HTH_25"/>
    <property type="match status" value="1"/>
</dbReference>
<dbReference type="AlphaFoldDB" id="S3EGR2"/>
<comment type="caution">
    <text evidence="3">The sequence shown here is derived from an EMBL/GenBank/DDBJ whole genome shotgun (WGS) entry which is preliminary data.</text>
</comment>
<evidence type="ECO:0000256" key="1">
    <source>
        <dbReference type="SAM" id="Phobius"/>
    </source>
</evidence>
<dbReference type="RefSeq" id="WP_016503975.1">
    <property type="nucleotide sequence ID" value="NZ_AMSD01000002.1"/>
</dbReference>
<gene>
    <name evidence="3" type="ORF">O1U_0643</name>
</gene>
<keyword evidence="1" id="KW-0812">Transmembrane</keyword>
<dbReference type="STRING" id="28176.CF66_9016"/>
<proteinExistence type="predicted"/>
<sequence>MSTEQQKEKIGTILKVHRKKLGFSQKDIADRLKLRLFVIQSIEENQFTSSQAVTFIRGYLRSYAKVIGLDESIVSYALKNYGEIQYQEYRMLSFSKKKTKQDRRDSWIMMLTWGIFSMIIAISFFWWWQQKEQSRLAVTLGDNTRIFSSTQETGQLANNSHFTNIMLSSNVLDEPTIEKMVVSKATNNENLDEFSSIKELDTSLELALVKDELFPISLESRDKKILTMSFQSDCWIQVKDSSGRLLSTGIKKAGHNLELISVLPLNIILGVPESVSMTFAGKSIDLSRYTSGKVARFTLA</sequence>
<dbReference type="InterPro" id="IPR025194">
    <property type="entry name" value="RodZ-like_C"/>
</dbReference>
<feature type="domain" description="Cytoskeleton protein RodZ-like C-terminal" evidence="2">
    <location>
        <begin position="227"/>
        <end position="298"/>
    </location>
</feature>
<dbReference type="PATRIC" id="fig|1236703.3.peg.657"/>
<dbReference type="Proteomes" id="UP000053688">
    <property type="component" value="Unassembled WGS sequence"/>
</dbReference>
<organism evidence="3 4">
    <name type="scientific">Candidatus Photodesmus katoptron Akat1</name>
    <dbReference type="NCBI Taxonomy" id="1236703"/>
    <lineage>
        <taxon>Bacteria</taxon>
        <taxon>Pseudomonadati</taxon>
        <taxon>Pseudomonadota</taxon>
        <taxon>Gammaproteobacteria</taxon>
        <taxon>Vibrionales</taxon>
        <taxon>Vibrionaceae</taxon>
        <taxon>Candidatus Photodesmus</taxon>
    </lineage>
</organism>
<evidence type="ECO:0000259" key="2">
    <source>
        <dbReference type="Pfam" id="PF13464"/>
    </source>
</evidence>
<dbReference type="eggNOG" id="COG1426">
    <property type="taxonomic scope" value="Bacteria"/>
</dbReference>
<name>S3EGR2_9GAMM</name>
<dbReference type="PANTHER" id="PTHR34475:SF1">
    <property type="entry name" value="CYTOSKELETON PROTEIN RODZ"/>
    <property type="match status" value="1"/>
</dbReference>